<evidence type="ECO:0000259" key="4">
    <source>
        <dbReference type="Pfam" id="PF13458"/>
    </source>
</evidence>
<feature type="signal peptide" evidence="3">
    <location>
        <begin position="1"/>
        <end position="22"/>
    </location>
</feature>
<dbReference type="EMBL" id="BJVI01000039">
    <property type="protein sequence ID" value="GEL19535.1"/>
    <property type="molecule type" value="Genomic_DNA"/>
</dbReference>
<accession>A0A511D423</accession>
<keyword evidence="6" id="KW-1185">Reference proteome</keyword>
<dbReference type="InterPro" id="IPR028081">
    <property type="entry name" value="Leu-bd"/>
</dbReference>
<dbReference type="PROSITE" id="PS51257">
    <property type="entry name" value="PROKAR_LIPOPROTEIN"/>
    <property type="match status" value="1"/>
</dbReference>
<dbReference type="PANTHER" id="PTHR47151">
    <property type="entry name" value="LEU/ILE/VAL-BINDING ABC TRANSPORTER SUBUNIT"/>
    <property type="match status" value="1"/>
</dbReference>
<dbReference type="Pfam" id="PF13458">
    <property type="entry name" value="Peripla_BP_6"/>
    <property type="match status" value="1"/>
</dbReference>
<keyword evidence="2 3" id="KW-0732">Signal</keyword>
<gene>
    <name evidence="5" type="ORF">PA7_33720</name>
</gene>
<evidence type="ECO:0000256" key="2">
    <source>
        <dbReference type="ARBA" id="ARBA00022729"/>
    </source>
</evidence>
<proteinExistence type="inferred from homology"/>
<evidence type="ECO:0000256" key="1">
    <source>
        <dbReference type="ARBA" id="ARBA00010062"/>
    </source>
</evidence>
<organism evidence="5 6">
    <name type="scientific">Pseudonocardia asaccharolytica DSM 44247 = NBRC 16224</name>
    <dbReference type="NCBI Taxonomy" id="1123024"/>
    <lineage>
        <taxon>Bacteria</taxon>
        <taxon>Bacillati</taxon>
        <taxon>Actinomycetota</taxon>
        <taxon>Actinomycetes</taxon>
        <taxon>Pseudonocardiales</taxon>
        <taxon>Pseudonocardiaceae</taxon>
        <taxon>Pseudonocardia</taxon>
    </lineage>
</organism>
<protein>
    <submittedName>
        <fullName evidence="5">Branched chain amino acid ABC transporter substrate-binding protein</fullName>
    </submittedName>
</protein>
<evidence type="ECO:0000313" key="6">
    <source>
        <dbReference type="Proteomes" id="UP000321328"/>
    </source>
</evidence>
<reference evidence="5 6" key="1">
    <citation type="submission" date="2019-07" db="EMBL/GenBank/DDBJ databases">
        <title>Whole genome shotgun sequence of Pseudonocardia asaccharolytica NBRC 16224.</title>
        <authorList>
            <person name="Hosoyama A."/>
            <person name="Uohara A."/>
            <person name="Ohji S."/>
            <person name="Ichikawa N."/>
        </authorList>
    </citation>
    <scope>NUCLEOTIDE SEQUENCE [LARGE SCALE GENOMIC DNA]</scope>
    <source>
        <strain evidence="5 6">NBRC 16224</strain>
    </source>
</reference>
<comment type="caution">
    <text evidence="5">The sequence shown here is derived from an EMBL/GenBank/DDBJ whole genome shotgun (WGS) entry which is preliminary data.</text>
</comment>
<dbReference type="OrthoDB" id="9772589at2"/>
<evidence type="ECO:0000313" key="5">
    <source>
        <dbReference type="EMBL" id="GEL19535.1"/>
    </source>
</evidence>
<sequence length="410" mass="41878">MSRKRAVVATAAVLAGALVLTACGTNRSETGGTAGGSCDTSKGTLVIGMIAPLSGGLSALGLGMRNSAELAVDQANQKCTVPGYRLAFQAEDDQATAQIAGQAATKLSSDPNVVGVVGTLNSSTSQSVQPILAGKKIVQVSPANTNPTLTLGEAPTTDPKRPFPGYFRVATTDLVQGPFAAQYMVQKAGKKNIAVIDDGKTYGAGLAEQFAKEATRLGATIVAREKVGEKDTDFSGVIAKIRPLNPDAVYYGGEYPVAGPLSAQLAGAGLAIPLMGGDGIVDADFVSLGGRPGDLATNVGAPAESLPSATAFIADYEAAGFAEEFSAYGVLTYDVTNVIINALAKVADGGAFDDAKRQELIDAVQQTSLDGANGKVAFDQYGDTTNMLLTIYSVEGSDFAPVETGTFRSS</sequence>
<evidence type="ECO:0000256" key="3">
    <source>
        <dbReference type="SAM" id="SignalP"/>
    </source>
</evidence>
<dbReference type="PANTHER" id="PTHR47151:SF2">
    <property type="entry name" value="AMINO ACID BINDING PROTEIN"/>
    <property type="match status" value="1"/>
</dbReference>
<dbReference type="SUPFAM" id="SSF53822">
    <property type="entry name" value="Periplasmic binding protein-like I"/>
    <property type="match status" value="1"/>
</dbReference>
<dbReference type="Proteomes" id="UP000321328">
    <property type="component" value="Unassembled WGS sequence"/>
</dbReference>
<feature type="domain" description="Leucine-binding protein" evidence="4">
    <location>
        <begin position="45"/>
        <end position="395"/>
    </location>
</feature>
<dbReference type="Gene3D" id="3.40.50.2300">
    <property type="match status" value="2"/>
</dbReference>
<feature type="chain" id="PRO_5038591040" evidence="3">
    <location>
        <begin position="23"/>
        <end position="410"/>
    </location>
</feature>
<comment type="similarity">
    <text evidence="1">Belongs to the leucine-binding protein family.</text>
</comment>
<dbReference type="AlphaFoldDB" id="A0A511D423"/>
<dbReference type="STRING" id="1123024.GCA_000423625_02917"/>
<name>A0A511D423_9PSEU</name>
<dbReference type="InterPro" id="IPR028082">
    <property type="entry name" value="Peripla_BP_I"/>
</dbReference>
<dbReference type="CDD" id="cd06342">
    <property type="entry name" value="PBP1_ABC_LIVBP-like"/>
    <property type="match status" value="1"/>
</dbReference>
<dbReference type="RefSeq" id="WP_028930609.1">
    <property type="nucleotide sequence ID" value="NZ_AUII01000012.1"/>
</dbReference>